<feature type="signal peptide" evidence="2">
    <location>
        <begin position="1"/>
        <end position="28"/>
    </location>
</feature>
<evidence type="ECO:0000256" key="1">
    <source>
        <dbReference type="SAM" id="MobiDB-lite"/>
    </source>
</evidence>
<feature type="region of interest" description="Disordered" evidence="1">
    <location>
        <begin position="44"/>
        <end position="66"/>
    </location>
</feature>
<dbReference type="Proteomes" id="UP000605848">
    <property type="component" value="Unassembled WGS sequence"/>
</dbReference>
<gene>
    <name evidence="3" type="ORF">JKG68_04595</name>
</gene>
<protein>
    <submittedName>
        <fullName evidence="3">Uncharacterized protein</fullName>
    </submittedName>
</protein>
<feature type="chain" id="PRO_5037898480" evidence="2">
    <location>
        <begin position="29"/>
        <end position="176"/>
    </location>
</feature>
<evidence type="ECO:0000313" key="4">
    <source>
        <dbReference type="Proteomes" id="UP000605848"/>
    </source>
</evidence>
<dbReference type="AlphaFoldDB" id="A0A936Z618"/>
<dbReference type="RefSeq" id="WP_202056275.1">
    <property type="nucleotide sequence ID" value="NZ_JAEQMY010000004.1"/>
</dbReference>
<organism evidence="3 4">
    <name type="scientific">Microvirga aerilata</name>
    <dbReference type="NCBI Taxonomy" id="670292"/>
    <lineage>
        <taxon>Bacteria</taxon>
        <taxon>Pseudomonadati</taxon>
        <taxon>Pseudomonadota</taxon>
        <taxon>Alphaproteobacteria</taxon>
        <taxon>Hyphomicrobiales</taxon>
        <taxon>Methylobacteriaceae</taxon>
        <taxon>Microvirga</taxon>
    </lineage>
</organism>
<evidence type="ECO:0000256" key="2">
    <source>
        <dbReference type="SAM" id="SignalP"/>
    </source>
</evidence>
<keyword evidence="4" id="KW-1185">Reference proteome</keyword>
<reference evidence="3" key="1">
    <citation type="submission" date="2021-01" db="EMBL/GenBank/DDBJ databases">
        <title>Microvirga sp.</title>
        <authorList>
            <person name="Kim M.K."/>
        </authorList>
    </citation>
    <scope>NUCLEOTIDE SEQUENCE</scope>
    <source>
        <strain evidence="3">5420S-16</strain>
    </source>
</reference>
<evidence type="ECO:0000313" key="3">
    <source>
        <dbReference type="EMBL" id="MBL0403236.1"/>
    </source>
</evidence>
<dbReference type="EMBL" id="JAEQMY010000004">
    <property type="protein sequence ID" value="MBL0403236.1"/>
    <property type="molecule type" value="Genomic_DNA"/>
</dbReference>
<proteinExistence type="predicted"/>
<accession>A0A936Z618</accession>
<name>A0A936Z618_9HYPH</name>
<sequence length="176" mass="18754">MSTAALRPIAAAVMSCAIAALTWSSVQAAETDFLGRFRGTWSGSGQVQREGNSQPRQVTCSVTGNPSENRISAQGNCRAALIFSRPIGVDLAYDARSSTYRGTYTGARIGPARLSGTRNGDTVNLRIEWPRPVNGDMQASMVIRNDGRGTLRITVADNLTPGGPVQQTSEIVLARQ</sequence>
<comment type="caution">
    <text evidence="3">The sequence shown here is derived from an EMBL/GenBank/DDBJ whole genome shotgun (WGS) entry which is preliminary data.</text>
</comment>
<keyword evidence="2" id="KW-0732">Signal</keyword>